<dbReference type="AlphaFoldDB" id="A0A2M9G1B1"/>
<keyword evidence="2" id="KW-1185">Reference proteome</keyword>
<sequence length="400" mass="45672">MLIRSLTLAAYRGKQIARLEHLVLNPAQRAKPDVKALFDLAQRKSREGRARLYEDVWNLFETDGDALSDNERGIMTDILRRLSHDVEMTVRRRLAEKLAADDNAPPELAAMLANDQIEVAYPILMDCRALRDADLVEIVRHRTLQHQLATAMRADISAEVSDALARHGGEDVVVALLENSSAQISEVLLEHLVAESERVDRYQKPLLRRPDLPKPLAKRMYAWVSAALRQYILDNYKFDQASLDETMLNAMNEAVRANNGEDEPRDPSERLVERLYNAGQLNTGFVMKSLRQGEVSLFEFALARLCGLRVELMRRLVYEPGGEAFAIACRALDMDRQVFLTMYDLTRAARGSLTRSHSEERQRLHDLYHDISFESALAVVRRWRQDPDYLAALNQLAHQK</sequence>
<dbReference type="Pfam" id="PF10098">
    <property type="entry name" value="DUF2336"/>
    <property type="match status" value="1"/>
</dbReference>
<reference evidence="1 2" key="1">
    <citation type="submission" date="2017-11" db="EMBL/GenBank/DDBJ databases">
        <title>Draft genome sequence of Rhizobiales bacterium SY3-13.</title>
        <authorList>
            <person name="Sun C."/>
        </authorList>
    </citation>
    <scope>NUCLEOTIDE SEQUENCE [LARGE SCALE GENOMIC DNA]</scope>
    <source>
        <strain evidence="1 2">SY3-13</strain>
    </source>
</reference>
<dbReference type="InterPro" id="IPR019285">
    <property type="entry name" value="DUF2336"/>
</dbReference>
<dbReference type="EMBL" id="PHIG01000032">
    <property type="protein sequence ID" value="PJK29508.1"/>
    <property type="molecule type" value="Genomic_DNA"/>
</dbReference>
<protein>
    <recommendedName>
        <fullName evidence="3">DUF2336 domain-containing protein</fullName>
    </recommendedName>
</protein>
<proteinExistence type="predicted"/>
<evidence type="ECO:0000313" key="2">
    <source>
        <dbReference type="Proteomes" id="UP000229498"/>
    </source>
</evidence>
<gene>
    <name evidence="1" type="ORF">CVT23_10625</name>
</gene>
<name>A0A2M9G1B1_9PROT</name>
<comment type="caution">
    <text evidence="1">The sequence shown here is derived from an EMBL/GenBank/DDBJ whole genome shotgun (WGS) entry which is preliminary data.</text>
</comment>
<dbReference type="OrthoDB" id="8194627at2"/>
<evidence type="ECO:0000313" key="1">
    <source>
        <dbReference type="EMBL" id="PJK29508.1"/>
    </source>
</evidence>
<accession>A0A2M9G1B1</accession>
<dbReference type="Proteomes" id="UP000229498">
    <property type="component" value="Unassembled WGS sequence"/>
</dbReference>
<evidence type="ECO:0008006" key="3">
    <source>
        <dbReference type="Google" id="ProtNLM"/>
    </source>
</evidence>
<organism evidence="1 2">
    <name type="scientific">Minwuia thermotolerans</name>
    <dbReference type="NCBI Taxonomy" id="2056226"/>
    <lineage>
        <taxon>Bacteria</taxon>
        <taxon>Pseudomonadati</taxon>
        <taxon>Pseudomonadota</taxon>
        <taxon>Alphaproteobacteria</taxon>
        <taxon>Minwuiales</taxon>
        <taxon>Minwuiaceae</taxon>
        <taxon>Minwuia</taxon>
    </lineage>
</organism>